<evidence type="ECO:0000256" key="1">
    <source>
        <dbReference type="SAM" id="SignalP"/>
    </source>
</evidence>
<dbReference type="RefSeq" id="WP_073716735.1">
    <property type="nucleotide sequence ID" value="NZ_MQVR01000039.1"/>
</dbReference>
<evidence type="ECO:0000313" key="3">
    <source>
        <dbReference type="Proteomes" id="UP000185628"/>
    </source>
</evidence>
<sequence>MFSNLRRPLSALAVVALAGSTLAGCQAGQAATVAGERISETTVSVVAAELPRVTGQGASQSAALANLLIATAITTAAGENGMAMSDDDVRAALTNLKIDPADISEETLQVAKASLLNQQIAASDKKQAIGERITEILRSADVNPRYGIDPAKGTAMAPPVWLVPKTQ</sequence>
<proteinExistence type="predicted"/>
<keyword evidence="3" id="KW-1185">Reference proteome</keyword>
<feature type="signal peptide" evidence="1">
    <location>
        <begin position="1"/>
        <end position="23"/>
    </location>
</feature>
<dbReference type="Proteomes" id="UP000185628">
    <property type="component" value="Unassembled WGS sequence"/>
</dbReference>
<comment type="caution">
    <text evidence="2">The sequence shown here is derived from an EMBL/GenBank/DDBJ whole genome shotgun (WGS) entry which is preliminary data.</text>
</comment>
<evidence type="ECO:0000313" key="2">
    <source>
        <dbReference type="EMBL" id="OKL53795.1"/>
    </source>
</evidence>
<dbReference type="EMBL" id="MQVR01000039">
    <property type="protein sequence ID" value="OKL53795.1"/>
    <property type="molecule type" value="Genomic_DNA"/>
</dbReference>
<feature type="chain" id="PRO_5039068298" description="SurA N-terminal domain-containing protein" evidence="1">
    <location>
        <begin position="24"/>
        <end position="167"/>
    </location>
</feature>
<organism evidence="2 3">
    <name type="scientific">Bowdeniella nasicola</name>
    <dbReference type="NCBI Taxonomy" id="208480"/>
    <lineage>
        <taxon>Bacteria</taxon>
        <taxon>Bacillati</taxon>
        <taxon>Actinomycetota</taxon>
        <taxon>Actinomycetes</taxon>
        <taxon>Actinomycetales</taxon>
        <taxon>Actinomycetaceae</taxon>
        <taxon>Bowdeniella</taxon>
    </lineage>
</organism>
<evidence type="ECO:0008006" key="4">
    <source>
        <dbReference type="Google" id="ProtNLM"/>
    </source>
</evidence>
<dbReference type="AlphaFoldDB" id="A0A1Q5Q251"/>
<dbReference type="PROSITE" id="PS51257">
    <property type="entry name" value="PROKAR_LIPOPROTEIN"/>
    <property type="match status" value="1"/>
</dbReference>
<reference evidence="3" key="1">
    <citation type="submission" date="2016-12" db="EMBL/GenBank/DDBJ databases">
        <authorList>
            <person name="Meng X."/>
        </authorList>
    </citation>
    <scope>NUCLEOTIDE SEQUENCE [LARGE SCALE GENOMIC DNA]</scope>
    <source>
        <strain evidence="3">DSM 19116</strain>
    </source>
</reference>
<protein>
    <recommendedName>
        <fullName evidence="4">SurA N-terminal domain-containing protein</fullName>
    </recommendedName>
</protein>
<gene>
    <name evidence="2" type="ORF">BSZ39_07450</name>
</gene>
<dbReference type="OrthoDB" id="9849541at2"/>
<accession>A0A1Q5Q251</accession>
<keyword evidence="1" id="KW-0732">Signal</keyword>
<name>A0A1Q5Q251_9ACTO</name>